<gene>
    <name evidence="1" type="ORF">SAMN00777080_5049</name>
</gene>
<dbReference type="STRING" id="758820.SAMN00777080_5049"/>
<sequence>MIPEKLYIPTTTLNFNNIMSSESVSPASFYARRGFGYKRFEKVEPNNLDNRIILYDKYPNFDIDDKELENYPMVIEIEPKTLKEDIIKGQGGLFFAEETIYLNPFSTKIIFRNDSEKTSTISKAEPSIETKMVSVYENSFITIEKESNIKRFEWGKSNIEDSMNDFSKYISEDRRINKLKGLFYAYLIASNKSVSQDIVTLKKYTRNLQNTLSAIIRNPDNRATFQQEEQLKIIYSVINNELIGTYLSPVIKEKSEKYQCDFYSLLKQENLWDSWLRQNDFSKYQVMQFFAPSKDKDKALNFYIQNLENQVLSIEHSQKNSKCDISCLPKLEFKRIVSIPEQKDFLGKLFNEYLEEAFNSDEFIQSRYEFAKAGGKIFKDEYQEKWDGSSLQQYINALLKNLNEFSAFDLKASKNTTLESFAAFCQKGESDIDKLEDYLISNEIGDFRIAFSLWGIVFGFSNMPKTMTNDFFMTNDLDYITNVYKYIFNQLHGIELDGSLKQNHTKKQVNEKIEATTTKEAEQIFKTLPDNQEIRMKLKECNLKPEQLVSISEIYEKNRFVINEKFFTSVKKIKGIGDKTIEKIKVALGHEALKKFLSTPKEPSLFEDKKLILGKEFFNDSNTFIYLESLIPVKLKKVFKTDLDWFQSEYMKGVSSQYYAKAPRDNAAVIDSFDRYIGKRKYAEQLKIDSIIGKLKELYLG</sequence>
<dbReference type="OrthoDB" id="3036093at2"/>
<dbReference type="Proteomes" id="UP000192333">
    <property type="component" value="Chromosome I"/>
</dbReference>
<keyword evidence="2" id="KW-1185">Reference proteome</keyword>
<dbReference type="RefSeq" id="WP_084123278.1">
    <property type="nucleotide sequence ID" value="NZ_LT838813.1"/>
</dbReference>
<evidence type="ECO:0000313" key="2">
    <source>
        <dbReference type="Proteomes" id="UP000192333"/>
    </source>
</evidence>
<dbReference type="AlphaFoldDB" id="A0A1W2HC14"/>
<proteinExistence type="predicted"/>
<organism evidence="1 2">
    <name type="scientific">Aquiflexum balticum DSM 16537</name>
    <dbReference type="NCBI Taxonomy" id="758820"/>
    <lineage>
        <taxon>Bacteria</taxon>
        <taxon>Pseudomonadati</taxon>
        <taxon>Bacteroidota</taxon>
        <taxon>Cytophagia</taxon>
        <taxon>Cytophagales</taxon>
        <taxon>Cyclobacteriaceae</taxon>
        <taxon>Aquiflexum</taxon>
    </lineage>
</organism>
<reference evidence="2" key="1">
    <citation type="submission" date="2017-04" db="EMBL/GenBank/DDBJ databases">
        <authorList>
            <person name="Varghese N."/>
            <person name="Submissions S."/>
        </authorList>
    </citation>
    <scope>NUCLEOTIDE SEQUENCE [LARGE SCALE GENOMIC DNA]</scope>
    <source>
        <strain evidence="2">DSM 16537</strain>
    </source>
</reference>
<protein>
    <submittedName>
        <fullName evidence="1">Uncharacterized protein</fullName>
    </submittedName>
</protein>
<accession>A0A1W2HC14</accession>
<dbReference type="EMBL" id="LT838813">
    <property type="protein sequence ID" value="SMD46364.1"/>
    <property type="molecule type" value="Genomic_DNA"/>
</dbReference>
<name>A0A1W2HC14_9BACT</name>
<evidence type="ECO:0000313" key="1">
    <source>
        <dbReference type="EMBL" id="SMD46364.1"/>
    </source>
</evidence>